<sequence length="43" mass="4735">MLEPLRPDSRRSAAAFTISEASRVSIRLKAISSFVLLTREATS</sequence>
<gene>
    <name evidence="1" type="ORF">AVEN_99228_1</name>
</gene>
<evidence type="ECO:0000313" key="2">
    <source>
        <dbReference type="Proteomes" id="UP000499080"/>
    </source>
</evidence>
<protein>
    <submittedName>
        <fullName evidence="1">Uncharacterized protein</fullName>
    </submittedName>
</protein>
<reference evidence="1 2" key="1">
    <citation type="journal article" date="2019" name="Sci. Rep.">
        <title>Orb-weaving spider Araneus ventricosus genome elucidates the spidroin gene catalogue.</title>
        <authorList>
            <person name="Kono N."/>
            <person name="Nakamura H."/>
            <person name="Ohtoshi R."/>
            <person name="Moran D.A.P."/>
            <person name="Shinohara A."/>
            <person name="Yoshida Y."/>
            <person name="Fujiwara M."/>
            <person name="Mori M."/>
            <person name="Tomita M."/>
            <person name="Arakawa K."/>
        </authorList>
    </citation>
    <scope>NUCLEOTIDE SEQUENCE [LARGE SCALE GENOMIC DNA]</scope>
</reference>
<dbReference type="Proteomes" id="UP000499080">
    <property type="component" value="Unassembled WGS sequence"/>
</dbReference>
<organism evidence="1 2">
    <name type="scientific">Araneus ventricosus</name>
    <name type="common">Orbweaver spider</name>
    <name type="synonym">Epeira ventricosa</name>
    <dbReference type="NCBI Taxonomy" id="182803"/>
    <lineage>
        <taxon>Eukaryota</taxon>
        <taxon>Metazoa</taxon>
        <taxon>Ecdysozoa</taxon>
        <taxon>Arthropoda</taxon>
        <taxon>Chelicerata</taxon>
        <taxon>Arachnida</taxon>
        <taxon>Araneae</taxon>
        <taxon>Araneomorphae</taxon>
        <taxon>Entelegynae</taxon>
        <taxon>Araneoidea</taxon>
        <taxon>Araneidae</taxon>
        <taxon>Araneus</taxon>
    </lineage>
</organism>
<dbReference type="AlphaFoldDB" id="A0A4Y2UP11"/>
<keyword evidence="2" id="KW-1185">Reference proteome</keyword>
<evidence type="ECO:0000313" key="1">
    <source>
        <dbReference type="EMBL" id="GBO13881.1"/>
    </source>
</evidence>
<dbReference type="EMBL" id="BGPR01038106">
    <property type="protein sequence ID" value="GBO13881.1"/>
    <property type="molecule type" value="Genomic_DNA"/>
</dbReference>
<proteinExistence type="predicted"/>
<accession>A0A4Y2UP11</accession>
<name>A0A4Y2UP11_ARAVE</name>
<feature type="non-terminal residue" evidence="1">
    <location>
        <position position="43"/>
    </location>
</feature>
<comment type="caution">
    <text evidence="1">The sequence shown here is derived from an EMBL/GenBank/DDBJ whole genome shotgun (WGS) entry which is preliminary data.</text>
</comment>